<dbReference type="EC" id="2.7.4.8" evidence="3 11"/>
<keyword evidence="7 11" id="KW-0547">Nucleotide-binding</keyword>
<dbReference type="SUPFAM" id="SSF52540">
    <property type="entry name" value="P-loop containing nucleoside triphosphate hydrolases"/>
    <property type="match status" value="1"/>
</dbReference>
<evidence type="ECO:0000259" key="12">
    <source>
        <dbReference type="PROSITE" id="PS50052"/>
    </source>
</evidence>
<evidence type="ECO:0000256" key="8">
    <source>
        <dbReference type="ARBA" id="ARBA00022777"/>
    </source>
</evidence>
<dbReference type="Pfam" id="PF00625">
    <property type="entry name" value="Guanylate_kin"/>
    <property type="match status" value="1"/>
</dbReference>
<comment type="catalytic activity">
    <reaction evidence="11">
        <text>GMP + ATP = GDP + ADP</text>
        <dbReference type="Rhea" id="RHEA:20780"/>
        <dbReference type="ChEBI" id="CHEBI:30616"/>
        <dbReference type="ChEBI" id="CHEBI:58115"/>
        <dbReference type="ChEBI" id="CHEBI:58189"/>
        <dbReference type="ChEBI" id="CHEBI:456216"/>
        <dbReference type="EC" id="2.7.4.8"/>
    </reaction>
</comment>
<evidence type="ECO:0000256" key="10">
    <source>
        <dbReference type="ARBA" id="ARBA00030128"/>
    </source>
</evidence>
<comment type="similarity">
    <text evidence="2 11">Belongs to the guanylate kinase family.</text>
</comment>
<dbReference type="InterPro" id="IPR008144">
    <property type="entry name" value="Guanylate_kin-like_dom"/>
</dbReference>
<dbReference type="PANTHER" id="PTHR23117">
    <property type="entry name" value="GUANYLATE KINASE-RELATED"/>
    <property type="match status" value="1"/>
</dbReference>
<organism evidence="13 14">
    <name type="scientific">Pseudomonas indica</name>
    <dbReference type="NCBI Taxonomy" id="137658"/>
    <lineage>
        <taxon>Bacteria</taxon>
        <taxon>Pseudomonadati</taxon>
        <taxon>Pseudomonadota</taxon>
        <taxon>Gammaproteobacteria</taxon>
        <taxon>Pseudomonadales</taxon>
        <taxon>Pseudomonadaceae</taxon>
        <taxon>Pseudomonas</taxon>
    </lineage>
</organism>
<dbReference type="GO" id="GO:0004385">
    <property type="term" value="F:GMP kinase activity"/>
    <property type="evidence" value="ECO:0007669"/>
    <property type="project" value="UniProtKB-UniRule"/>
</dbReference>
<dbReference type="GO" id="GO:0005829">
    <property type="term" value="C:cytosol"/>
    <property type="evidence" value="ECO:0007669"/>
    <property type="project" value="TreeGrafter"/>
</dbReference>
<evidence type="ECO:0000256" key="4">
    <source>
        <dbReference type="ARBA" id="ARBA00016296"/>
    </source>
</evidence>
<evidence type="ECO:0000256" key="9">
    <source>
        <dbReference type="ARBA" id="ARBA00022840"/>
    </source>
</evidence>
<dbReference type="NCBIfam" id="TIGR03263">
    <property type="entry name" value="guanyl_kin"/>
    <property type="match status" value="1"/>
</dbReference>
<dbReference type="EMBL" id="FNFD01000001">
    <property type="protein sequence ID" value="SDJ43360.1"/>
    <property type="molecule type" value="Genomic_DNA"/>
</dbReference>
<dbReference type="FunFam" id="3.30.63.10:FF:000002">
    <property type="entry name" value="Guanylate kinase 1"/>
    <property type="match status" value="1"/>
</dbReference>
<protein>
    <recommendedName>
        <fullName evidence="4 11">Guanylate kinase</fullName>
        <ecNumber evidence="3 11">2.7.4.8</ecNumber>
    </recommendedName>
    <alternativeName>
        <fullName evidence="10 11">GMP kinase</fullName>
    </alternativeName>
</protein>
<name>A0A1G8TRN3_9PSED</name>
<dbReference type="InterPro" id="IPR027417">
    <property type="entry name" value="P-loop_NTPase"/>
</dbReference>
<dbReference type="CDD" id="cd00071">
    <property type="entry name" value="GMPK"/>
    <property type="match status" value="1"/>
</dbReference>
<comment type="subcellular location">
    <subcellularLocation>
        <location evidence="1 11">Cytoplasm</location>
    </subcellularLocation>
</comment>
<dbReference type="Gene3D" id="3.40.50.300">
    <property type="entry name" value="P-loop containing nucleotide triphosphate hydrolases"/>
    <property type="match status" value="1"/>
</dbReference>
<dbReference type="PROSITE" id="PS50052">
    <property type="entry name" value="GUANYLATE_KINASE_2"/>
    <property type="match status" value="1"/>
</dbReference>
<feature type="domain" description="Guanylate kinase-like" evidence="12">
    <location>
        <begin position="6"/>
        <end position="184"/>
    </location>
</feature>
<dbReference type="FunFam" id="3.40.50.300:FF:000084">
    <property type="entry name" value="Guanylate kinase"/>
    <property type="match status" value="1"/>
</dbReference>
<dbReference type="STRING" id="137658.SAMN05216186_101432"/>
<evidence type="ECO:0000256" key="11">
    <source>
        <dbReference type="HAMAP-Rule" id="MF_00328"/>
    </source>
</evidence>
<dbReference type="HAMAP" id="MF_00328">
    <property type="entry name" value="Guanylate_kinase"/>
    <property type="match status" value="1"/>
</dbReference>
<evidence type="ECO:0000256" key="7">
    <source>
        <dbReference type="ARBA" id="ARBA00022741"/>
    </source>
</evidence>
<gene>
    <name evidence="11" type="primary">gmk</name>
    <name evidence="13" type="ORF">SAMN05216186_101432</name>
</gene>
<dbReference type="PANTHER" id="PTHR23117:SF13">
    <property type="entry name" value="GUANYLATE KINASE"/>
    <property type="match status" value="1"/>
</dbReference>
<evidence type="ECO:0000256" key="1">
    <source>
        <dbReference type="ARBA" id="ARBA00004496"/>
    </source>
</evidence>
<evidence type="ECO:0000256" key="6">
    <source>
        <dbReference type="ARBA" id="ARBA00022679"/>
    </source>
</evidence>
<dbReference type="PROSITE" id="PS00856">
    <property type="entry name" value="GUANYLATE_KINASE_1"/>
    <property type="match status" value="1"/>
</dbReference>
<keyword evidence="8 11" id="KW-0418">Kinase</keyword>
<evidence type="ECO:0000313" key="13">
    <source>
        <dbReference type="EMBL" id="SDJ43360.1"/>
    </source>
</evidence>
<keyword evidence="9 11" id="KW-0067">ATP-binding</keyword>
<dbReference type="InterPro" id="IPR008145">
    <property type="entry name" value="GK/Ca_channel_bsu"/>
</dbReference>
<dbReference type="AlphaFoldDB" id="A0A1G8TRN3"/>
<dbReference type="Proteomes" id="UP000198706">
    <property type="component" value="Unassembled WGS sequence"/>
</dbReference>
<keyword evidence="14" id="KW-1185">Reference proteome</keyword>
<feature type="binding site" evidence="11">
    <location>
        <begin position="13"/>
        <end position="20"/>
    </location>
    <ligand>
        <name>ATP</name>
        <dbReference type="ChEBI" id="CHEBI:30616"/>
    </ligand>
</feature>
<evidence type="ECO:0000313" key="14">
    <source>
        <dbReference type="Proteomes" id="UP000198706"/>
    </source>
</evidence>
<proteinExistence type="inferred from homology"/>
<reference evidence="13 14" key="1">
    <citation type="submission" date="2016-10" db="EMBL/GenBank/DDBJ databases">
        <authorList>
            <person name="de Groot N.N."/>
        </authorList>
    </citation>
    <scope>NUCLEOTIDE SEQUENCE [LARGE SCALE GENOMIC DNA]</scope>
    <source>
        <strain evidence="13 14">JCM 21544</strain>
    </source>
</reference>
<dbReference type="InterPro" id="IPR020590">
    <property type="entry name" value="Guanylate_kinase_CS"/>
</dbReference>
<dbReference type="GO" id="GO:0005524">
    <property type="term" value="F:ATP binding"/>
    <property type="evidence" value="ECO:0007669"/>
    <property type="project" value="UniProtKB-UniRule"/>
</dbReference>
<comment type="function">
    <text evidence="11">Essential for recycling GMP and indirectly, cGMP.</text>
</comment>
<dbReference type="SMART" id="SM00072">
    <property type="entry name" value="GuKc"/>
    <property type="match status" value="1"/>
</dbReference>
<keyword evidence="5 11" id="KW-0963">Cytoplasm</keyword>
<evidence type="ECO:0000256" key="5">
    <source>
        <dbReference type="ARBA" id="ARBA00022490"/>
    </source>
</evidence>
<dbReference type="RefSeq" id="WP_084333408.1">
    <property type="nucleotide sequence ID" value="NZ_CBKZNZ010000020.1"/>
</dbReference>
<accession>A0A1G8TRN3</accession>
<evidence type="ECO:0000256" key="3">
    <source>
        <dbReference type="ARBA" id="ARBA00012961"/>
    </source>
</evidence>
<dbReference type="InterPro" id="IPR017665">
    <property type="entry name" value="Guanylate_kinase"/>
</dbReference>
<evidence type="ECO:0000256" key="2">
    <source>
        <dbReference type="ARBA" id="ARBA00005790"/>
    </source>
</evidence>
<sequence>MPATTGTLYIVSAPSGAGKTSLVKALIDALPQVRVSVSHTTRGMRPGEVDGVNYHFVSRESFIEMLDRNEFLEHAEVFGNLYGTSQRWLEETLAEGYDLILEIDWQGAQQVRRLMPQARSIFILPPTQQALRQRLTNRGQDSDEVIERRMREAVNEMSHYVEYDYLVINDDFATALDDLKAIFRANQLQQGSQQQRHADLLSQLLA</sequence>
<keyword evidence="6 11" id="KW-0808">Transferase</keyword>
<dbReference type="Gene3D" id="3.30.63.10">
    <property type="entry name" value="Guanylate Kinase phosphate binding domain"/>
    <property type="match status" value="1"/>
</dbReference>